<proteinExistence type="predicted"/>
<dbReference type="Pfam" id="PF16125">
    <property type="entry name" value="DUF4837"/>
    <property type="match status" value="1"/>
</dbReference>
<evidence type="ECO:0000313" key="2">
    <source>
        <dbReference type="Proteomes" id="UP000248987"/>
    </source>
</evidence>
<dbReference type="AlphaFoldDB" id="A0A1A7QZL8"/>
<name>A0A1A7QZL8_9FLAO</name>
<dbReference type="RefSeq" id="WP_066437094.1">
    <property type="nucleotide sequence ID" value="NZ_LZRN01000040.1"/>
</dbReference>
<sequence length="323" mass="36294">MKTFYATVFALILFTSCNNGKDQRIIPGSNGNINDLLVVVDNLLWEDSVGETIRDVVAAPVPALNQEEPLFSLSQMPPMVFDGFATKSRTILKIEKGGPAGMVIKNDVYARPQTVVVVSGKTDQEIKEQLESNGDKIIAAFKKEELKENQRRIKISLMDDAALEKALGVKLKFQTAYRIAKQDKDFFWIRKEIPTGTMDIMIYEVPLSTIEKGDSTIVDIVRMRDSIGKVHIPGPVEGSYMITEEAYTPFLFETKLDGKPTYETKGLWDVKNAFMSGPFVNYAIKDTANNRYVVIEGYVFSPSVEKRDNIFELEAIIKSIQIQ</sequence>
<gene>
    <name evidence="1" type="ORF">LX77_01903</name>
</gene>
<evidence type="ECO:0000313" key="1">
    <source>
        <dbReference type="EMBL" id="RAJ24351.1"/>
    </source>
</evidence>
<dbReference type="Proteomes" id="UP000248987">
    <property type="component" value="Unassembled WGS sequence"/>
</dbReference>
<protein>
    <submittedName>
        <fullName evidence="1">Uncharacterized protein DUF4837</fullName>
    </submittedName>
</protein>
<dbReference type="InterPro" id="IPR032286">
    <property type="entry name" value="DUF4837"/>
</dbReference>
<dbReference type="EMBL" id="QLLQ01000006">
    <property type="protein sequence ID" value="RAJ24351.1"/>
    <property type="molecule type" value="Genomic_DNA"/>
</dbReference>
<dbReference type="OrthoDB" id="1115230at2"/>
<comment type="caution">
    <text evidence="1">The sequence shown here is derived from an EMBL/GenBank/DDBJ whole genome shotgun (WGS) entry which is preliminary data.</text>
</comment>
<dbReference type="PROSITE" id="PS51257">
    <property type="entry name" value="PROKAR_LIPOPROTEIN"/>
    <property type="match status" value="1"/>
</dbReference>
<accession>A0A1A7QZL8</accession>
<reference evidence="1 2" key="1">
    <citation type="submission" date="2018-06" db="EMBL/GenBank/DDBJ databases">
        <title>Genomic Encyclopedia of Archaeal and Bacterial Type Strains, Phase II (KMG-II): from individual species to whole genera.</title>
        <authorList>
            <person name="Goeker M."/>
        </authorList>
    </citation>
    <scope>NUCLEOTIDE SEQUENCE [LARGE SCALE GENOMIC DNA]</scope>
    <source>
        <strain evidence="1 2">DSM 12408</strain>
    </source>
</reference>
<organism evidence="1 2">
    <name type="scientific">Gelidibacter algens</name>
    <dbReference type="NCBI Taxonomy" id="49280"/>
    <lineage>
        <taxon>Bacteria</taxon>
        <taxon>Pseudomonadati</taxon>
        <taxon>Bacteroidota</taxon>
        <taxon>Flavobacteriia</taxon>
        <taxon>Flavobacteriales</taxon>
        <taxon>Flavobacteriaceae</taxon>
        <taxon>Gelidibacter</taxon>
    </lineage>
</organism>
<dbReference type="STRING" id="49280.A9996_15460"/>
<keyword evidence="2" id="KW-1185">Reference proteome</keyword>